<proteinExistence type="predicted"/>
<name>A0AAX1JJY6_9MYCO</name>
<reference evidence="2" key="2">
    <citation type="submission" date="2020-02" db="EMBL/GenBank/DDBJ databases">
        <authorList>
            <person name="Matsumoto Y."/>
            <person name="Kinjo T."/>
            <person name="Motooka D."/>
            <person name="Nabeya D."/>
            <person name="Jung N."/>
            <person name="Uechi K."/>
            <person name="Horii T."/>
            <person name="Iida T."/>
            <person name="Fujita J."/>
            <person name="Nakamura S."/>
        </authorList>
    </citation>
    <scope>NUCLEOTIDE SEQUENCE</scope>
    <source>
        <strain evidence="2">JCM 13573</strain>
    </source>
</reference>
<protein>
    <recommendedName>
        <fullName evidence="6">DUF4190 domain-containing protein</fullName>
    </recommendedName>
</protein>
<feature type="transmembrane region" description="Helical" evidence="1">
    <location>
        <begin position="58"/>
        <end position="80"/>
    </location>
</feature>
<organism evidence="3 5">
    <name type="scientific">Mycobacterium kubicae</name>
    <dbReference type="NCBI Taxonomy" id="120959"/>
    <lineage>
        <taxon>Bacteria</taxon>
        <taxon>Bacillati</taxon>
        <taxon>Actinomycetota</taxon>
        <taxon>Actinomycetes</taxon>
        <taxon>Mycobacteriales</taxon>
        <taxon>Mycobacteriaceae</taxon>
        <taxon>Mycobacterium</taxon>
        <taxon>Mycobacterium simiae complex</taxon>
    </lineage>
</organism>
<sequence length="81" mass="8184">MNATFEPTVVQTAPVRPGNAYASAALAFGLVGAVVLSVICAIAALSQIQGWEEGRGEALAGLGISVAWIVTVVSLAHAHVI</sequence>
<dbReference type="EMBL" id="CP065047">
    <property type="protein sequence ID" value="QPI41005.1"/>
    <property type="molecule type" value="Genomic_DNA"/>
</dbReference>
<dbReference type="Proteomes" id="UP000663583">
    <property type="component" value="Chromosome"/>
</dbReference>
<dbReference type="EMBL" id="BLKU01000005">
    <property type="protein sequence ID" value="GFG65987.1"/>
    <property type="molecule type" value="Genomic_DNA"/>
</dbReference>
<evidence type="ECO:0000256" key="1">
    <source>
        <dbReference type="SAM" id="Phobius"/>
    </source>
</evidence>
<keyword evidence="1" id="KW-0472">Membrane</keyword>
<evidence type="ECO:0000313" key="3">
    <source>
        <dbReference type="EMBL" id="QPI41005.1"/>
    </source>
</evidence>
<reference evidence="2 4" key="1">
    <citation type="journal article" date="2019" name="Emerg. Microbes Infect.">
        <title>Comprehensive subspecies identification of 175 nontuberculous mycobacteria species based on 7547 genomic profiles.</title>
        <authorList>
            <person name="Matsumoto Y."/>
            <person name="Kinjo T."/>
            <person name="Motooka D."/>
            <person name="Nabeya D."/>
            <person name="Jung N."/>
            <person name="Uechi K."/>
            <person name="Horii T."/>
            <person name="Iida T."/>
            <person name="Fujita J."/>
            <person name="Nakamura S."/>
        </authorList>
    </citation>
    <scope>NUCLEOTIDE SEQUENCE [LARGE SCALE GENOMIC DNA]</scope>
    <source>
        <strain evidence="2 4">JCM 13573</strain>
    </source>
</reference>
<dbReference type="Proteomes" id="UP000465306">
    <property type="component" value="Unassembled WGS sequence"/>
</dbReference>
<dbReference type="RefSeq" id="WP_068156499.1">
    <property type="nucleotide sequence ID" value="NZ_LZLW01000023.1"/>
</dbReference>
<evidence type="ECO:0000313" key="5">
    <source>
        <dbReference type="Proteomes" id="UP000663583"/>
    </source>
</evidence>
<feature type="transmembrane region" description="Helical" evidence="1">
    <location>
        <begin position="20"/>
        <end position="46"/>
    </location>
</feature>
<gene>
    <name evidence="3" type="ORF">I2456_26240</name>
    <name evidence="2" type="ORF">MKUB_34770</name>
</gene>
<dbReference type="KEGG" id="mku:I2456_26240"/>
<evidence type="ECO:0000313" key="2">
    <source>
        <dbReference type="EMBL" id="GFG65987.1"/>
    </source>
</evidence>
<reference evidence="3" key="3">
    <citation type="submission" date="2020-11" db="EMBL/GenBank/DDBJ databases">
        <title>Intraspecies plasmid and genomic variation of Mycobacterium kubicae revealed by the complete genome sequences of two clinical isolates.</title>
        <authorList>
            <person name="Hendrix J.R."/>
            <person name="Epperson L.E."/>
            <person name="Honda J.R."/>
            <person name="Strong M."/>
        </authorList>
    </citation>
    <scope>NUCLEOTIDE SEQUENCE</scope>
    <source>
        <strain evidence="3">JCM 13573</strain>
    </source>
</reference>
<evidence type="ECO:0000313" key="4">
    <source>
        <dbReference type="Proteomes" id="UP000465306"/>
    </source>
</evidence>
<accession>A0AAX1JJY6</accession>
<keyword evidence="1" id="KW-0812">Transmembrane</keyword>
<keyword evidence="1" id="KW-1133">Transmembrane helix</keyword>
<evidence type="ECO:0008006" key="6">
    <source>
        <dbReference type="Google" id="ProtNLM"/>
    </source>
</evidence>
<keyword evidence="4" id="KW-1185">Reference proteome</keyword>
<dbReference type="AlphaFoldDB" id="A0AAX1JJY6"/>